<reference evidence="2" key="4">
    <citation type="submission" date="2016-09" db="EMBL/GenBank/DDBJ databases">
        <authorList>
            <person name="Pfeiffer F."/>
        </authorList>
    </citation>
    <scope>NUCLEOTIDE SEQUENCE</scope>
    <source>
        <strain evidence="2">ATCC 43099</strain>
    </source>
</reference>
<dbReference type="GeneID" id="8823908"/>
<keyword evidence="4" id="KW-1185">Reference proteome</keyword>
<reference evidence="3 5" key="3">
    <citation type="journal article" date="2014" name="PLoS Genet.">
        <title>Phylogenetically driven sequencing of extremely halophilic archaea reveals strategies for static and dynamic osmo-response.</title>
        <authorList>
            <person name="Becker E.A."/>
            <person name="Seitzer P.M."/>
            <person name="Tritt A."/>
            <person name="Larsen D."/>
            <person name="Krusor M."/>
            <person name="Yao A.I."/>
            <person name="Wu D."/>
            <person name="Madern D."/>
            <person name="Eisen J.A."/>
            <person name="Darling A.E."/>
            <person name="Facciotti M.T."/>
        </authorList>
    </citation>
    <scope>NUCLEOTIDE SEQUENCE [LARGE SCALE GENOMIC DNA]</scope>
    <source>
        <strain evidence="5">ATCC 43099 / DSM 3394 / CCM 3739 / CIP 104546 / IAM 13178 / JCM 8861 / NBRC 102185 / NCIMB 2190 / MS3</strain>
        <strain evidence="3">MS-3</strain>
    </source>
</reference>
<proteinExistence type="predicted"/>
<sequence length="103" mass="11657">MLEWIGGPAGLTDLALPLVGLLLMFAGRAYTTPHRSWKYFAWGFGFWFVFTLVLRLEEGTLVSIPSAIGLTVGGLLWLCLLGSFGMALVTFWRDRPSRWRHLR</sequence>
<dbReference type="OrthoDB" id="327225at2157"/>
<evidence type="ECO:0000313" key="5">
    <source>
        <dbReference type="Proteomes" id="UP000011543"/>
    </source>
</evidence>
<evidence type="ECO:0000313" key="4">
    <source>
        <dbReference type="Proteomes" id="UP000001879"/>
    </source>
</evidence>
<organism evidence="2 4">
    <name type="scientific">Natrialba magadii (strain ATCC 43099 / DSM 3394 / CCM 3739 / CIP 104546 / IAM 13178 / JCM 8861 / NBRC 102185 / NCIMB 2190 / MS3)</name>
    <name type="common">Natronobacterium magadii</name>
    <dbReference type="NCBI Taxonomy" id="547559"/>
    <lineage>
        <taxon>Archaea</taxon>
        <taxon>Methanobacteriati</taxon>
        <taxon>Methanobacteriota</taxon>
        <taxon>Stenosarchaea group</taxon>
        <taxon>Halobacteria</taxon>
        <taxon>Halobacteriales</taxon>
        <taxon>Natrialbaceae</taxon>
        <taxon>Natrialba</taxon>
    </lineage>
</organism>
<dbReference type="STRING" id="547559.Nmag_1077"/>
<evidence type="ECO:0000313" key="2">
    <source>
        <dbReference type="EMBL" id="ADD04661.1"/>
    </source>
</evidence>
<dbReference type="eggNOG" id="arCOG13443">
    <property type="taxonomic scope" value="Archaea"/>
</dbReference>
<keyword evidence="1" id="KW-0472">Membrane</keyword>
<dbReference type="Proteomes" id="UP000011543">
    <property type="component" value="Unassembled WGS sequence"/>
</dbReference>
<protein>
    <submittedName>
        <fullName evidence="2">Uncharacterized protein</fullName>
    </submittedName>
</protein>
<gene>
    <name evidence="2" type="ordered locus">Nmag_1077</name>
    <name evidence="3" type="ORF">C500_17906</name>
</gene>
<reference evidence="4" key="1">
    <citation type="submission" date="2010-02" db="EMBL/GenBank/DDBJ databases">
        <title>Complete sequence of chromosome of Natrialba magadii ATCC 43099.</title>
        <authorList>
            <consortium name="US DOE Joint Genome Institute"/>
            <person name="Lucas S."/>
            <person name="Copeland A."/>
            <person name="Lapidus A."/>
            <person name="Cheng J.-F."/>
            <person name="Bruce D."/>
            <person name="Goodwin L."/>
            <person name="Pitluck S."/>
            <person name="Davenport K."/>
            <person name="Saunders E."/>
            <person name="Detter J.C."/>
            <person name="Han C."/>
            <person name="Tapia R."/>
            <person name="Land M."/>
            <person name="Hauser L."/>
            <person name="Kyrpides N."/>
            <person name="Mikhailova N."/>
            <person name="De Castro R.E."/>
            <person name="Maupin-Furlow J.A."/>
            <person name="Woyke T."/>
        </authorList>
    </citation>
    <scope>NUCLEOTIDE SEQUENCE [LARGE SCALE GENOMIC DNA]</scope>
    <source>
        <strain evidence="4">ATCC 43099 / DSM 3394 / CCM 3739 / CIP 104546 / IAM 13178 / JCM 8861 / NBRC 102185 / NCIMB 2190 / MS3</strain>
    </source>
</reference>
<dbReference type="PaxDb" id="547559-Nmag_1077"/>
<dbReference type="PATRIC" id="fig|547559.17.peg.3523"/>
<dbReference type="RefSeq" id="WP_004216930.1">
    <property type="nucleotide sequence ID" value="NC_013922.1"/>
</dbReference>
<feature type="transmembrane region" description="Helical" evidence="1">
    <location>
        <begin position="39"/>
        <end position="56"/>
    </location>
</feature>
<dbReference type="Proteomes" id="UP000001879">
    <property type="component" value="Chromosome"/>
</dbReference>
<dbReference type="KEGG" id="nmg:Nmag_1077"/>
<feature type="transmembrane region" description="Helical" evidence="1">
    <location>
        <begin position="68"/>
        <end position="92"/>
    </location>
</feature>
<dbReference type="EMBL" id="CP001932">
    <property type="protein sequence ID" value="ADD04661.1"/>
    <property type="molecule type" value="Genomic_DNA"/>
</dbReference>
<reference evidence="2 4" key="2">
    <citation type="journal article" date="2012" name="BMC Genomics">
        <title>A comparative genomics perspective on the genetic content of the alkaliphilic haloarchaeon Natrialba magadii ATCC 43099T.</title>
        <authorList>
            <person name="Siddaramappa S."/>
            <person name="Challacombe J.F."/>
            <person name="Decastro R.E."/>
            <person name="Pfeiffer F."/>
            <person name="Sastre D.E."/>
            <person name="Gimenez M.I."/>
            <person name="Paggi R.A."/>
            <person name="Detter J.C."/>
            <person name="Davenport K.W."/>
            <person name="Goodwin L.A."/>
            <person name="Kyrpides N."/>
            <person name="Tapia R."/>
            <person name="Pitluck S."/>
            <person name="Lucas S."/>
            <person name="Woyke T."/>
            <person name="Maupin-Furlow J.A."/>
        </authorList>
    </citation>
    <scope>NUCLEOTIDE SEQUENCE [LARGE SCALE GENOMIC DNA]</scope>
    <source>
        <strain evidence="2">ATCC 43099</strain>
        <strain evidence="4">ATCC 43099 / DSM 3394 / CCM 3739 / CIP 104546 / IAM 13178 / JCM 8861 / NBRC 102185 / NCIMB 2190 / MS3</strain>
    </source>
</reference>
<evidence type="ECO:0000256" key="1">
    <source>
        <dbReference type="SAM" id="Phobius"/>
    </source>
</evidence>
<keyword evidence="1" id="KW-0812">Transmembrane</keyword>
<keyword evidence="1" id="KW-1133">Transmembrane helix</keyword>
<accession>D3SRF6</accession>
<dbReference type="HOGENOM" id="CLU_2257319_0_0_2"/>
<name>D3SRF6_NATMM</name>
<feature type="transmembrane region" description="Helical" evidence="1">
    <location>
        <begin position="6"/>
        <end position="27"/>
    </location>
</feature>
<evidence type="ECO:0000313" key="3">
    <source>
        <dbReference type="EMBL" id="ELY25317.1"/>
    </source>
</evidence>
<dbReference type="EMBL" id="AOHS01000056">
    <property type="protein sequence ID" value="ELY25317.1"/>
    <property type="molecule type" value="Genomic_DNA"/>
</dbReference>
<dbReference type="AlphaFoldDB" id="D3SRF6"/>